<dbReference type="GO" id="GO:0004497">
    <property type="term" value="F:monooxygenase activity"/>
    <property type="evidence" value="ECO:0007669"/>
    <property type="project" value="UniProtKB-KW"/>
</dbReference>
<evidence type="ECO:0000313" key="14">
    <source>
        <dbReference type="EMBL" id="GAP85608.1"/>
    </source>
</evidence>
<evidence type="ECO:0000256" key="5">
    <source>
        <dbReference type="ARBA" id="ARBA00022692"/>
    </source>
</evidence>
<accession>A0A1W2TCD6</accession>
<evidence type="ECO:0000256" key="12">
    <source>
        <dbReference type="PIRSR" id="PIRSR602403-1"/>
    </source>
</evidence>
<name>A0A1W2TCD6_ROSNE</name>
<dbReference type="AlphaFoldDB" id="A0A1W2TCD6"/>
<dbReference type="PRINTS" id="PR00465">
    <property type="entry name" value="EP450IV"/>
</dbReference>
<keyword evidence="10 13" id="KW-0503">Monooxygenase</keyword>
<comment type="similarity">
    <text evidence="3 13">Belongs to the cytochrome P450 family.</text>
</comment>
<keyword evidence="5" id="KW-0812">Transmembrane</keyword>
<keyword evidence="4 12" id="KW-0349">Heme</keyword>
<gene>
    <name evidence="14" type="ORF">SAMD00023353_1301300</name>
</gene>
<evidence type="ECO:0000256" key="11">
    <source>
        <dbReference type="ARBA" id="ARBA00023136"/>
    </source>
</evidence>
<evidence type="ECO:0000256" key="7">
    <source>
        <dbReference type="ARBA" id="ARBA00022989"/>
    </source>
</evidence>
<dbReference type="OMA" id="GTGHHSC"/>
<protein>
    <submittedName>
        <fullName evidence="14">Putative cytochrome P450</fullName>
    </submittedName>
</protein>
<evidence type="ECO:0000256" key="1">
    <source>
        <dbReference type="ARBA" id="ARBA00001971"/>
    </source>
</evidence>
<dbReference type="GO" id="GO:0016705">
    <property type="term" value="F:oxidoreductase activity, acting on paired donors, with incorporation or reduction of molecular oxygen"/>
    <property type="evidence" value="ECO:0007669"/>
    <property type="project" value="InterPro"/>
</dbReference>
<dbReference type="PANTHER" id="PTHR24305:SF112">
    <property type="entry name" value="L-ORNITHINE-N5-MONOOXYGENASE (EUROFUNG)"/>
    <property type="match status" value="1"/>
</dbReference>
<dbReference type="InterPro" id="IPR002403">
    <property type="entry name" value="Cyt_P450_E_grp-IV"/>
</dbReference>
<dbReference type="GO" id="GO:0016020">
    <property type="term" value="C:membrane"/>
    <property type="evidence" value="ECO:0007669"/>
    <property type="project" value="UniProtKB-SubCell"/>
</dbReference>
<dbReference type="SUPFAM" id="SSF48264">
    <property type="entry name" value="Cytochrome P450"/>
    <property type="match status" value="1"/>
</dbReference>
<dbReference type="InterPro" id="IPR017972">
    <property type="entry name" value="Cyt_P450_CS"/>
</dbReference>
<evidence type="ECO:0000256" key="6">
    <source>
        <dbReference type="ARBA" id="ARBA00022723"/>
    </source>
</evidence>
<dbReference type="Proteomes" id="UP000054516">
    <property type="component" value="Unassembled WGS sequence"/>
</dbReference>
<dbReference type="Gene3D" id="1.10.630.10">
    <property type="entry name" value="Cytochrome P450"/>
    <property type="match status" value="1"/>
</dbReference>
<keyword evidence="7" id="KW-1133">Transmembrane helix</keyword>
<dbReference type="Pfam" id="PF00067">
    <property type="entry name" value="p450"/>
    <property type="match status" value="1"/>
</dbReference>
<evidence type="ECO:0000256" key="2">
    <source>
        <dbReference type="ARBA" id="ARBA00004370"/>
    </source>
</evidence>
<organism evidence="14">
    <name type="scientific">Rosellinia necatrix</name>
    <name type="common">White root-rot fungus</name>
    <dbReference type="NCBI Taxonomy" id="77044"/>
    <lineage>
        <taxon>Eukaryota</taxon>
        <taxon>Fungi</taxon>
        <taxon>Dikarya</taxon>
        <taxon>Ascomycota</taxon>
        <taxon>Pezizomycotina</taxon>
        <taxon>Sordariomycetes</taxon>
        <taxon>Xylariomycetidae</taxon>
        <taxon>Xylariales</taxon>
        <taxon>Xylariaceae</taxon>
        <taxon>Rosellinia</taxon>
    </lineage>
</organism>
<keyword evidence="6 12" id="KW-0479">Metal-binding</keyword>
<dbReference type="PROSITE" id="PS00086">
    <property type="entry name" value="CYTOCHROME_P450"/>
    <property type="match status" value="1"/>
</dbReference>
<evidence type="ECO:0000256" key="13">
    <source>
        <dbReference type="RuleBase" id="RU000461"/>
    </source>
</evidence>
<dbReference type="InterPro" id="IPR036396">
    <property type="entry name" value="Cyt_P450_sf"/>
</dbReference>
<evidence type="ECO:0000256" key="4">
    <source>
        <dbReference type="ARBA" id="ARBA00022617"/>
    </source>
</evidence>
<evidence type="ECO:0000313" key="15">
    <source>
        <dbReference type="Proteomes" id="UP000054516"/>
    </source>
</evidence>
<evidence type="ECO:0000256" key="10">
    <source>
        <dbReference type="ARBA" id="ARBA00023033"/>
    </source>
</evidence>
<dbReference type="EMBL" id="DF977458">
    <property type="protein sequence ID" value="GAP85608.1"/>
    <property type="molecule type" value="Genomic_DNA"/>
</dbReference>
<reference evidence="14" key="1">
    <citation type="submission" date="2016-03" db="EMBL/GenBank/DDBJ databases">
        <title>Draft genome sequence of Rosellinia necatrix.</title>
        <authorList>
            <person name="Kanematsu S."/>
        </authorList>
    </citation>
    <scope>NUCLEOTIDE SEQUENCE [LARGE SCALE GENOMIC DNA]</scope>
    <source>
        <strain evidence="14">W97</strain>
    </source>
</reference>
<keyword evidence="8 13" id="KW-0560">Oxidoreductase</keyword>
<dbReference type="InterPro" id="IPR001128">
    <property type="entry name" value="Cyt_P450"/>
</dbReference>
<dbReference type="STRING" id="77044.A0A1W2TCD6"/>
<comment type="cofactor">
    <cofactor evidence="1 12">
        <name>heme</name>
        <dbReference type="ChEBI" id="CHEBI:30413"/>
    </cofactor>
</comment>
<dbReference type="GO" id="GO:0005506">
    <property type="term" value="F:iron ion binding"/>
    <property type="evidence" value="ECO:0007669"/>
    <property type="project" value="InterPro"/>
</dbReference>
<evidence type="ECO:0000256" key="3">
    <source>
        <dbReference type="ARBA" id="ARBA00010617"/>
    </source>
</evidence>
<keyword evidence="15" id="KW-1185">Reference proteome</keyword>
<evidence type="ECO:0000256" key="8">
    <source>
        <dbReference type="ARBA" id="ARBA00023002"/>
    </source>
</evidence>
<evidence type="ECO:0000256" key="9">
    <source>
        <dbReference type="ARBA" id="ARBA00023004"/>
    </source>
</evidence>
<proteinExistence type="inferred from homology"/>
<dbReference type="InterPro" id="IPR050121">
    <property type="entry name" value="Cytochrome_P450_monoxygenase"/>
</dbReference>
<keyword evidence="11" id="KW-0472">Membrane</keyword>
<dbReference type="PANTHER" id="PTHR24305">
    <property type="entry name" value="CYTOCHROME P450"/>
    <property type="match status" value="1"/>
</dbReference>
<comment type="subcellular location">
    <subcellularLocation>
        <location evidence="2">Membrane</location>
    </subcellularLocation>
</comment>
<dbReference type="GO" id="GO:0020037">
    <property type="term" value="F:heme binding"/>
    <property type="evidence" value="ECO:0007669"/>
    <property type="project" value="InterPro"/>
</dbReference>
<keyword evidence="9 12" id="KW-0408">Iron</keyword>
<dbReference type="OrthoDB" id="6692864at2759"/>
<feature type="binding site" description="axial binding residue" evidence="12">
    <location>
        <position position="328"/>
    </location>
    <ligand>
        <name>heme</name>
        <dbReference type="ChEBI" id="CHEBI:30413"/>
    </ligand>
    <ligandPart>
        <name>Fe</name>
        <dbReference type="ChEBI" id="CHEBI:18248"/>
    </ligandPart>
</feature>
<sequence>MMSVDEIGRLVLVRKVSLSPDMSLNCIFLTPSLHVALAYHFQKTLKHVDILDQVIEAKAKANEPCEMRDIFYWLGFDIMGDFVFNKSFDMLSSGKWHHMVVNLQRALALLGPASPAPWLIQLAFRVFPRVYQIGDWFKMTDWTHVQIGERLAAGFDKQPTPDLVHYLLEKSDQPRTADSMRKMRGDSLNAIVAGSEPIPIVLIGLFSELARKPEHIEAVFNEMHEVDIADTKALSTLSHLNAVIQEALRLYTVLPTAGPRKVGKSGITVAGVFIPPYTTIVNPRFSIHRREDCFENADEFIPERWTTRRDMVRNLSAYNPWGTGHHSCIARPLAIDVIRATTARLIKRYRFRLSPGETGKRVLEDMKDQLAPNPGNLTLLYELRT</sequence>